<feature type="domain" description="HTH merR-type" evidence="1">
    <location>
        <begin position="38"/>
        <end position="85"/>
    </location>
</feature>
<reference evidence="2" key="1">
    <citation type="submission" date="2019-11" db="EMBL/GenBank/DDBJ databases">
        <authorList>
            <person name="Feng L."/>
        </authorList>
    </citation>
    <scope>NUCLEOTIDE SEQUENCE</scope>
    <source>
        <strain evidence="2">SrubneriLFYP117</strain>
    </source>
</reference>
<accession>A0A6N3CW81</accession>
<organism evidence="2">
    <name type="scientific">Streptococcus oralis</name>
    <dbReference type="NCBI Taxonomy" id="1303"/>
    <lineage>
        <taxon>Bacteria</taxon>
        <taxon>Bacillati</taxon>
        <taxon>Bacillota</taxon>
        <taxon>Bacilli</taxon>
        <taxon>Lactobacillales</taxon>
        <taxon>Streptococcaceae</taxon>
        <taxon>Streptococcus</taxon>
    </lineage>
</organism>
<dbReference type="AlphaFoldDB" id="A0A6N3CW81"/>
<dbReference type="GO" id="GO:0006355">
    <property type="term" value="P:regulation of DNA-templated transcription"/>
    <property type="evidence" value="ECO:0007669"/>
    <property type="project" value="InterPro"/>
</dbReference>
<sequence length="91" mass="10590">MFSLSKESEFELSHALLDLVDNFLKSKSQPEQRLLGLMTAKQLKDELNVTDNTLKRWEEKGLKRYQPPLEDTRKAYYKVSDILIFLGVENG</sequence>
<dbReference type="InterPro" id="IPR009061">
    <property type="entry name" value="DNA-bd_dom_put_sf"/>
</dbReference>
<dbReference type="Pfam" id="PF13411">
    <property type="entry name" value="MerR_1"/>
    <property type="match status" value="1"/>
</dbReference>
<dbReference type="SUPFAM" id="SSF46955">
    <property type="entry name" value="Putative DNA-binding domain"/>
    <property type="match status" value="1"/>
</dbReference>
<protein>
    <recommendedName>
        <fullName evidence="1">HTH merR-type domain-containing protein</fullName>
    </recommendedName>
</protein>
<dbReference type="RefSeq" id="WP_150906330.1">
    <property type="nucleotide sequence ID" value="NZ_CACRUL010000016.1"/>
</dbReference>
<dbReference type="EMBL" id="CACRUL010000016">
    <property type="protein sequence ID" value="VYU17847.1"/>
    <property type="molecule type" value="Genomic_DNA"/>
</dbReference>
<dbReference type="GO" id="GO:0003677">
    <property type="term" value="F:DNA binding"/>
    <property type="evidence" value="ECO:0007669"/>
    <property type="project" value="InterPro"/>
</dbReference>
<dbReference type="InterPro" id="IPR000551">
    <property type="entry name" value="MerR-type_HTH_dom"/>
</dbReference>
<gene>
    <name evidence="2" type="ORF">SRLFYP117_01237</name>
</gene>
<evidence type="ECO:0000313" key="2">
    <source>
        <dbReference type="EMBL" id="VYU17847.1"/>
    </source>
</evidence>
<name>A0A6N3CW81_STROR</name>
<evidence type="ECO:0000259" key="1">
    <source>
        <dbReference type="Pfam" id="PF13411"/>
    </source>
</evidence>
<proteinExistence type="predicted"/>